<evidence type="ECO:0000256" key="7">
    <source>
        <dbReference type="ARBA" id="ARBA00022837"/>
    </source>
</evidence>
<evidence type="ECO:0000313" key="17">
    <source>
        <dbReference type="Proteomes" id="UP000249135"/>
    </source>
</evidence>
<feature type="binding site" evidence="13">
    <location>
        <position position="244"/>
    </location>
    <ligand>
        <name>Mg(2+)</name>
        <dbReference type="ChEBI" id="CHEBI:18420"/>
    </ligand>
</feature>
<feature type="domain" description="Fumarylacetoacetase-like C-terminal" evidence="14">
    <location>
        <begin position="139"/>
        <end position="415"/>
    </location>
</feature>
<dbReference type="GO" id="GO:0046872">
    <property type="term" value="F:metal ion binding"/>
    <property type="evidence" value="ECO:0007669"/>
    <property type="project" value="UniProtKB-KW"/>
</dbReference>
<keyword evidence="7 13" id="KW-0106">Calcium</keyword>
<dbReference type="AlphaFoldDB" id="A0A2W5QU13"/>
<evidence type="ECO:0000256" key="3">
    <source>
        <dbReference type="ARBA" id="ARBA00004782"/>
    </source>
</evidence>
<evidence type="ECO:0000256" key="9">
    <source>
        <dbReference type="ARBA" id="ARBA00022878"/>
    </source>
</evidence>
<evidence type="ECO:0000313" key="16">
    <source>
        <dbReference type="EMBL" id="PZQ78435.1"/>
    </source>
</evidence>
<feature type="binding site" evidence="13">
    <location>
        <position position="138"/>
    </location>
    <ligand>
        <name>Ca(2+)</name>
        <dbReference type="ChEBI" id="CHEBI:29108"/>
    </ligand>
</feature>
<dbReference type="NCBIfam" id="TIGR01266">
    <property type="entry name" value="fum_ac_acetase"/>
    <property type="match status" value="1"/>
</dbReference>
<keyword evidence="5 13" id="KW-0479">Metal-binding</keyword>
<dbReference type="Gene3D" id="3.90.850.10">
    <property type="entry name" value="Fumarylacetoacetase-like, C-terminal domain"/>
    <property type="match status" value="1"/>
</dbReference>
<dbReference type="UniPathway" id="UPA00139">
    <property type="reaction ID" value="UER00341"/>
</dbReference>
<dbReference type="GO" id="GO:1902000">
    <property type="term" value="P:homogentisate catabolic process"/>
    <property type="evidence" value="ECO:0007669"/>
    <property type="project" value="TreeGrafter"/>
</dbReference>
<evidence type="ECO:0000256" key="4">
    <source>
        <dbReference type="ARBA" id="ARBA00012094"/>
    </source>
</evidence>
<name>A0A2W5QU13_VARPD</name>
<evidence type="ECO:0000256" key="8">
    <source>
        <dbReference type="ARBA" id="ARBA00022842"/>
    </source>
</evidence>
<evidence type="ECO:0000256" key="1">
    <source>
        <dbReference type="ARBA" id="ARBA00001913"/>
    </source>
</evidence>
<sequence>MAPDINETHDAQLRTWVPSTLPDAASFPIQNLPYGRFISPRSGRPAPCVAIGDSVLDLEAAVLAGALDGKAAEAVAACRLGWLNDLMALPRESTSALRLSLSRILRKDSRVSEALKACLSPRQEAHMLKPVDVRNFSDFFTSVNHARNSGKLKRPDNPLFANFHSLPVAYHGRASTLVVSGTEFARPMGQFLPEGSSQPVFKPSEAVDFECELGVYVGKGNALGERISLQDAPDHIFGFSILNDWSARDIQSWESAPLGPFLAKSFISTLSPWVVTLEALAPFRIPAAPREAGTPELLSHLNDPKDRAKGGLSLEFEVRLLTPTMRAAGEAATLISQPQFKDQYWTAFQMLTHQTSNGCVVETGDLLGTGTISGPNSAELGCLMELTLGGKRKILLPNGESRGYLEDGDELIISAQATAPSCVSIGFGRSTGRVLAARA</sequence>
<dbReference type="InterPro" id="IPR036663">
    <property type="entry name" value="Fumarylacetoacetase_C_sf"/>
</dbReference>
<feature type="binding site" evidence="12">
    <location>
        <position position="371"/>
    </location>
    <ligand>
        <name>substrate</name>
    </ligand>
</feature>
<dbReference type="InterPro" id="IPR005959">
    <property type="entry name" value="Fumarylacetoacetase"/>
</dbReference>
<dbReference type="Pfam" id="PF09298">
    <property type="entry name" value="FAA_hydrolase_N"/>
    <property type="match status" value="1"/>
</dbReference>
<accession>A0A2W5QU13</accession>
<evidence type="ECO:0000256" key="13">
    <source>
        <dbReference type="PIRSR" id="PIRSR605959-3"/>
    </source>
</evidence>
<evidence type="ECO:0000259" key="15">
    <source>
        <dbReference type="Pfam" id="PF09298"/>
    </source>
</evidence>
<dbReference type="EC" id="3.7.1.2" evidence="4"/>
<dbReference type="EMBL" id="QFPP01000001">
    <property type="protein sequence ID" value="PZQ78435.1"/>
    <property type="molecule type" value="Genomic_DNA"/>
</dbReference>
<comment type="caution">
    <text evidence="16">The sequence shown here is derived from an EMBL/GenBank/DDBJ whole genome shotgun (WGS) entry which is preliminary data.</text>
</comment>
<dbReference type="PANTHER" id="PTHR43069:SF2">
    <property type="entry name" value="FUMARYLACETOACETASE"/>
    <property type="match status" value="1"/>
</dbReference>
<feature type="binding site" evidence="13">
    <location>
        <position position="264"/>
    </location>
    <ligand>
        <name>Mg(2+)</name>
        <dbReference type="ChEBI" id="CHEBI:18420"/>
    </ligand>
</feature>
<dbReference type="PANTHER" id="PTHR43069">
    <property type="entry name" value="FUMARYLACETOACETASE"/>
    <property type="match status" value="1"/>
</dbReference>
<feature type="active site" description="Proton acceptor" evidence="11">
    <location>
        <position position="145"/>
    </location>
</feature>
<protein>
    <recommendedName>
        <fullName evidence="4">fumarylacetoacetase</fullName>
        <ecNumber evidence="4">3.7.1.2</ecNumber>
    </recommendedName>
</protein>
<dbReference type="Gene3D" id="2.30.30.230">
    <property type="entry name" value="Fumarylacetoacetase, N-terminal domain"/>
    <property type="match status" value="1"/>
</dbReference>
<dbReference type="GO" id="GO:0004334">
    <property type="term" value="F:fumarylacetoacetase activity"/>
    <property type="evidence" value="ECO:0007669"/>
    <property type="project" value="UniProtKB-EC"/>
</dbReference>
<feature type="domain" description="Fumarylacetoacetase N-terminal" evidence="15">
    <location>
        <begin position="30"/>
        <end position="128"/>
    </location>
</feature>
<evidence type="ECO:0000256" key="5">
    <source>
        <dbReference type="ARBA" id="ARBA00022723"/>
    </source>
</evidence>
<evidence type="ECO:0000256" key="11">
    <source>
        <dbReference type="PIRSR" id="PIRSR605959-1"/>
    </source>
</evidence>
<feature type="binding site" evidence="13">
    <location>
        <position position="210"/>
    </location>
    <ligand>
        <name>Ca(2+)</name>
        <dbReference type="ChEBI" id="CHEBI:29108"/>
    </ligand>
</feature>
<proteinExistence type="predicted"/>
<evidence type="ECO:0000259" key="14">
    <source>
        <dbReference type="Pfam" id="PF01557"/>
    </source>
</evidence>
<keyword evidence="10" id="KW-0585">Phenylalanine catabolism</keyword>
<keyword evidence="8 13" id="KW-0460">Magnesium</keyword>
<dbReference type="GO" id="GO:0006572">
    <property type="term" value="P:L-tyrosine catabolic process"/>
    <property type="evidence" value="ECO:0007669"/>
    <property type="project" value="UniProtKB-KW"/>
</dbReference>
<feature type="binding site" evidence="12">
    <location>
        <position position="251"/>
    </location>
    <ligand>
        <name>substrate</name>
    </ligand>
</feature>
<dbReference type="SUPFAM" id="SSF56529">
    <property type="entry name" value="FAH"/>
    <property type="match status" value="1"/>
</dbReference>
<comment type="cofactor">
    <cofactor evidence="2 13">
        <name>Mg(2+)</name>
        <dbReference type="ChEBI" id="CHEBI:18420"/>
    </cofactor>
</comment>
<feature type="binding site" evidence="12">
    <location>
        <position position="140"/>
    </location>
    <ligand>
        <name>substrate</name>
    </ligand>
</feature>
<feature type="binding site" evidence="13">
    <location>
        <position position="212"/>
    </location>
    <ligand>
        <name>Ca(2+)</name>
        <dbReference type="ChEBI" id="CHEBI:29108"/>
    </ligand>
</feature>
<dbReference type="InterPro" id="IPR015377">
    <property type="entry name" value="Fumarylacetoacetase_N"/>
</dbReference>
<dbReference type="InterPro" id="IPR011234">
    <property type="entry name" value="Fumarylacetoacetase-like_C"/>
</dbReference>
<dbReference type="GO" id="GO:0006559">
    <property type="term" value="P:L-phenylalanine catabolic process"/>
    <property type="evidence" value="ECO:0007669"/>
    <property type="project" value="UniProtKB-UniPathway"/>
</dbReference>
<evidence type="ECO:0000256" key="10">
    <source>
        <dbReference type="ARBA" id="ARBA00023232"/>
    </source>
</evidence>
<dbReference type="SUPFAM" id="SSF63433">
    <property type="entry name" value="Fumarylacetoacetate hydrolase, FAH, N-terminal domain"/>
    <property type="match status" value="1"/>
</dbReference>
<evidence type="ECO:0000256" key="2">
    <source>
        <dbReference type="ARBA" id="ARBA00001946"/>
    </source>
</evidence>
<comment type="cofactor">
    <cofactor evidence="1 13">
        <name>Ca(2+)</name>
        <dbReference type="ChEBI" id="CHEBI:29108"/>
    </cofactor>
</comment>
<evidence type="ECO:0000256" key="12">
    <source>
        <dbReference type="PIRSR" id="PIRSR605959-2"/>
    </source>
</evidence>
<dbReference type="InterPro" id="IPR036462">
    <property type="entry name" value="Fumarylacetoacetase_N_sf"/>
</dbReference>
<dbReference type="Proteomes" id="UP000249135">
    <property type="component" value="Unassembled WGS sequence"/>
</dbReference>
<feature type="binding site" evidence="12">
    <location>
        <position position="154"/>
    </location>
    <ligand>
        <name>substrate</name>
    </ligand>
</feature>
<evidence type="ECO:0000256" key="6">
    <source>
        <dbReference type="ARBA" id="ARBA00022801"/>
    </source>
</evidence>
<reference evidence="16 17" key="1">
    <citation type="submission" date="2017-08" db="EMBL/GenBank/DDBJ databases">
        <title>Infants hospitalized years apart are colonized by the same room-sourced microbial strains.</title>
        <authorList>
            <person name="Brooks B."/>
            <person name="Olm M.R."/>
            <person name="Firek B.A."/>
            <person name="Baker R."/>
            <person name="Thomas B.C."/>
            <person name="Morowitz M.J."/>
            <person name="Banfield J.F."/>
        </authorList>
    </citation>
    <scope>NUCLEOTIDE SEQUENCE [LARGE SCALE GENOMIC DNA]</scope>
    <source>
        <strain evidence="16">S2_005_003_R2_41</strain>
    </source>
</reference>
<keyword evidence="9" id="KW-0828">Tyrosine catabolism</keyword>
<keyword evidence="6" id="KW-0378">Hydrolase</keyword>
<feature type="binding site" evidence="13">
    <location>
        <position position="268"/>
    </location>
    <ligand>
        <name>Mg(2+)</name>
        <dbReference type="ChEBI" id="CHEBI:18420"/>
    </ligand>
</feature>
<gene>
    <name evidence="16" type="primary">fahA</name>
    <name evidence="16" type="ORF">DI563_00195</name>
</gene>
<organism evidence="16 17">
    <name type="scientific">Variovorax paradoxus</name>
    <dbReference type="NCBI Taxonomy" id="34073"/>
    <lineage>
        <taxon>Bacteria</taxon>
        <taxon>Pseudomonadati</taxon>
        <taxon>Pseudomonadota</taxon>
        <taxon>Betaproteobacteria</taxon>
        <taxon>Burkholderiales</taxon>
        <taxon>Comamonadaceae</taxon>
        <taxon>Variovorax</taxon>
    </lineage>
</organism>
<comment type="pathway">
    <text evidence="3">Amino-acid degradation; L-phenylalanine degradation; acetoacetate and fumarate from L-phenylalanine: step 6/6.</text>
</comment>
<feature type="binding site" evidence="13">
    <location>
        <position position="244"/>
    </location>
    <ligand>
        <name>Ca(2+)</name>
        <dbReference type="ChEBI" id="CHEBI:29108"/>
    </ligand>
</feature>
<dbReference type="Pfam" id="PF01557">
    <property type="entry name" value="FAA_hydrolase"/>
    <property type="match status" value="1"/>
</dbReference>